<evidence type="ECO:0000313" key="1">
    <source>
        <dbReference type="EMBL" id="KAJ5375519.1"/>
    </source>
</evidence>
<name>A0A9W9VCE0_9EURO</name>
<sequence length="171" mass="19061">MESGLVTDGARIHHSVHGGKTPRCYPRSALFTKIQAAADPADDYILDTNGNMKGVIALNIEYSGSKQRPEDIIVDGVDELYAIAKVEALVYVLSAAESGLLVEEPAFRLSLRDFTPISVSQWHTDFDQYISIPSRELCRFLPYAKAEQQQELLDLDLVDLFPPGKTKRCEF</sequence>
<dbReference type="Proteomes" id="UP001147752">
    <property type="component" value="Unassembled WGS sequence"/>
</dbReference>
<comment type="caution">
    <text evidence="1">The sequence shown here is derived from an EMBL/GenBank/DDBJ whole genome shotgun (WGS) entry which is preliminary data.</text>
</comment>
<keyword evidence="2" id="KW-1185">Reference proteome</keyword>
<accession>A0A9W9VCE0</accession>
<dbReference type="AlphaFoldDB" id="A0A9W9VCE0"/>
<reference evidence="1" key="2">
    <citation type="journal article" date="2023" name="IMA Fungus">
        <title>Comparative genomic study of the Penicillium genus elucidates a diverse pangenome and 15 lateral gene transfer events.</title>
        <authorList>
            <person name="Petersen C."/>
            <person name="Sorensen T."/>
            <person name="Nielsen M.R."/>
            <person name="Sondergaard T.E."/>
            <person name="Sorensen J.L."/>
            <person name="Fitzpatrick D.A."/>
            <person name="Frisvad J.C."/>
            <person name="Nielsen K.L."/>
        </authorList>
    </citation>
    <scope>NUCLEOTIDE SEQUENCE</scope>
    <source>
        <strain evidence="1">IBT 3081</strain>
    </source>
</reference>
<evidence type="ECO:0000313" key="2">
    <source>
        <dbReference type="Proteomes" id="UP001147752"/>
    </source>
</evidence>
<dbReference type="EMBL" id="JAPZBT010000002">
    <property type="protein sequence ID" value="KAJ5375519.1"/>
    <property type="molecule type" value="Genomic_DNA"/>
</dbReference>
<reference evidence="1" key="1">
    <citation type="submission" date="2022-12" db="EMBL/GenBank/DDBJ databases">
        <authorList>
            <person name="Petersen C."/>
        </authorList>
    </citation>
    <scope>NUCLEOTIDE SEQUENCE</scope>
    <source>
        <strain evidence="1">IBT 3081</strain>
    </source>
</reference>
<dbReference type="RefSeq" id="XP_056581505.1">
    <property type="nucleotide sequence ID" value="XM_056725255.1"/>
</dbReference>
<protein>
    <submittedName>
        <fullName evidence="1">Uncharacterized protein</fullName>
    </submittedName>
</protein>
<gene>
    <name evidence="1" type="ORF">N7517_007525</name>
</gene>
<proteinExistence type="predicted"/>
<dbReference type="OrthoDB" id="3485856at2759"/>
<dbReference type="GeneID" id="81464438"/>
<organism evidence="1 2">
    <name type="scientific">Penicillium concentricum</name>
    <dbReference type="NCBI Taxonomy" id="293559"/>
    <lineage>
        <taxon>Eukaryota</taxon>
        <taxon>Fungi</taxon>
        <taxon>Dikarya</taxon>
        <taxon>Ascomycota</taxon>
        <taxon>Pezizomycotina</taxon>
        <taxon>Eurotiomycetes</taxon>
        <taxon>Eurotiomycetidae</taxon>
        <taxon>Eurotiales</taxon>
        <taxon>Aspergillaceae</taxon>
        <taxon>Penicillium</taxon>
    </lineage>
</organism>